<dbReference type="AlphaFoldDB" id="A0A7C4CDJ2"/>
<comment type="caution">
    <text evidence="1">The sequence shown here is derived from an EMBL/GenBank/DDBJ whole genome shotgun (WGS) entry which is preliminary data.</text>
</comment>
<protein>
    <submittedName>
        <fullName evidence="1">Uncharacterized protein</fullName>
    </submittedName>
</protein>
<gene>
    <name evidence="1" type="ORF">ENS41_04760</name>
</gene>
<evidence type="ECO:0000313" key="1">
    <source>
        <dbReference type="EMBL" id="HGK28248.1"/>
    </source>
</evidence>
<reference evidence="1" key="1">
    <citation type="journal article" date="2020" name="mSystems">
        <title>Genome- and Community-Level Interaction Insights into Carbon Utilization and Element Cycling Functions of Hydrothermarchaeota in Hydrothermal Sediment.</title>
        <authorList>
            <person name="Zhou Z."/>
            <person name="Liu Y."/>
            <person name="Xu W."/>
            <person name="Pan J."/>
            <person name="Luo Z.H."/>
            <person name="Li M."/>
        </authorList>
    </citation>
    <scope>NUCLEOTIDE SEQUENCE [LARGE SCALE GENOMIC DNA]</scope>
    <source>
        <strain evidence="1">SpSt-488</strain>
    </source>
</reference>
<accession>A0A7C4CDJ2</accession>
<name>A0A7C4CDJ2_UNCW3</name>
<dbReference type="Gene3D" id="1.20.58.800">
    <property type="match status" value="1"/>
</dbReference>
<sequence>MAKTAEQRVNNWNAKFDPGRAMAALATRRRQMLQRYAAAVVTLCAVEQEVKQVLNAAGVPTIDCVWYLDYGRELFRLSRRRKLAGASLTLAAQVLLDKWQRRGLDTEVLARIRAQVFNIVAPES</sequence>
<dbReference type="EMBL" id="DSUT01000097">
    <property type="protein sequence ID" value="HGK28248.1"/>
    <property type="molecule type" value="Genomic_DNA"/>
</dbReference>
<proteinExistence type="predicted"/>
<organism evidence="1">
    <name type="scientific">candidate division WOR-3 bacterium</name>
    <dbReference type="NCBI Taxonomy" id="2052148"/>
    <lineage>
        <taxon>Bacteria</taxon>
        <taxon>Bacteria division WOR-3</taxon>
    </lineage>
</organism>